<feature type="transmembrane region" description="Helical" evidence="1">
    <location>
        <begin position="179"/>
        <end position="197"/>
    </location>
</feature>
<keyword evidence="1" id="KW-0472">Membrane</keyword>
<proteinExistence type="predicted"/>
<keyword evidence="1" id="KW-0812">Transmembrane</keyword>
<dbReference type="InterPro" id="IPR051533">
    <property type="entry name" value="WaaL-like"/>
</dbReference>
<protein>
    <recommendedName>
        <fullName evidence="4">O-antigen ligase domain-containing protein</fullName>
    </recommendedName>
</protein>
<dbReference type="EMBL" id="VATY01000004">
    <property type="protein sequence ID" value="TMM53791.1"/>
    <property type="molecule type" value="Genomic_DNA"/>
</dbReference>
<feature type="transmembrane region" description="Helical" evidence="1">
    <location>
        <begin position="27"/>
        <end position="48"/>
    </location>
</feature>
<dbReference type="RefSeq" id="WP_138659415.1">
    <property type="nucleotide sequence ID" value="NZ_VATY01000004.1"/>
</dbReference>
<feature type="transmembrane region" description="Helical" evidence="1">
    <location>
        <begin position="259"/>
        <end position="279"/>
    </location>
</feature>
<feature type="transmembrane region" description="Helical" evidence="1">
    <location>
        <begin position="55"/>
        <end position="81"/>
    </location>
</feature>
<feature type="transmembrane region" description="Helical" evidence="1">
    <location>
        <begin position="291"/>
        <end position="312"/>
    </location>
</feature>
<dbReference type="Proteomes" id="UP000310314">
    <property type="component" value="Unassembled WGS sequence"/>
</dbReference>
<feature type="transmembrane region" description="Helical" evidence="1">
    <location>
        <begin position="5"/>
        <end position="21"/>
    </location>
</feature>
<gene>
    <name evidence="2" type="ORF">FEE95_18000</name>
</gene>
<keyword evidence="1" id="KW-1133">Transmembrane helix</keyword>
<evidence type="ECO:0000313" key="2">
    <source>
        <dbReference type="EMBL" id="TMM53791.1"/>
    </source>
</evidence>
<organism evidence="2 3">
    <name type="scientific">Maribacter algarum</name>
    <name type="common">ex Zhang et al. 2020</name>
    <dbReference type="NCBI Taxonomy" id="2578118"/>
    <lineage>
        <taxon>Bacteria</taxon>
        <taxon>Pseudomonadati</taxon>
        <taxon>Bacteroidota</taxon>
        <taxon>Flavobacteriia</taxon>
        <taxon>Flavobacteriales</taxon>
        <taxon>Flavobacteriaceae</taxon>
        <taxon>Maribacter</taxon>
    </lineage>
</organism>
<feature type="transmembrane region" description="Helical" evidence="1">
    <location>
        <begin position="156"/>
        <end position="172"/>
    </location>
</feature>
<keyword evidence="3" id="KW-1185">Reference proteome</keyword>
<evidence type="ECO:0008006" key="4">
    <source>
        <dbReference type="Google" id="ProtNLM"/>
    </source>
</evidence>
<evidence type="ECO:0000313" key="3">
    <source>
        <dbReference type="Proteomes" id="UP000310314"/>
    </source>
</evidence>
<accession>A0A5S3PJZ0</accession>
<dbReference type="OrthoDB" id="1175925at2"/>
<comment type="caution">
    <text evidence="2">The sequence shown here is derived from an EMBL/GenBank/DDBJ whole genome shotgun (WGS) entry which is preliminary data.</text>
</comment>
<name>A0A5S3PJZ0_9FLAO</name>
<dbReference type="PANTHER" id="PTHR37422:SF13">
    <property type="entry name" value="LIPOPOLYSACCHARIDE BIOSYNTHESIS PROTEIN PA4999-RELATED"/>
    <property type="match status" value="1"/>
</dbReference>
<feature type="transmembrane region" description="Helical" evidence="1">
    <location>
        <begin position="101"/>
        <end position="123"/>
    </location>
</feature>
<evidence type="ECO:0000256" key="1">
    <source>
        <dbReference type="SAM" id="Phobius"/>
    </source>
</evidence>
<dbReference type="PANTHER" id="PTHR37422">
    <property type="entry name" value="TEICHURONIC ACID BIOSYNTHESIS PROTEIN TUAE"/>
    <property type="match status" value="1"/>
</dbReference>
<dbReference type="AlphaFoldDB" id="A0A5S3PJZ0"/>
<feature type="transmembrane region" description="Helical" evidence="1">
    <location>
        <begin position="130"/>
        <end position="150"/>
    </location>
</feature>
<reference evidence="2 3" key="1">
    <citation type="submission" date="2019-05" db="EMBL/GenBank/DDBJ databases">
        <authorList>
            <person name="Zhang J.-Y."/>
            <person name="Feg X."/>
            <person name="Du Z.-J."/>
        </authorList>
    </citation>
    <scope>NUCLEOTIDE SEQUENCE [LARGE SCALE GENOMIC DNA]</scope>
    <source>
        <strain evidence="2 3">RZ26</strain>
    </source>
</reference>
<sequence length="352" mass="40133">MDLNFVLLLLLSFIYALFYMFDPVGGIQYAIFYAVFPPVFYLLGKFLITENIPQYTIYLLLFLIGFVFSFSALVSVILNFLEGGFSQLDRSLPMFWPGSGLVSATKMGGFFTLNMCIPALLIGNQSKSKLIYKLIGIAIFIFSIVCVIRLGSRTQLGIMLITCFVSLIYVAPKQSFKKNVLLFLLISGIGFYIYSNVSFDLNEDWLSTFAGRMDKGAGDIASGGGRTERWIKSFEYMFEKPLGWSVNEFGFAHNLWLDVLRVTGIIPFIILIIFSVRSFRTIKKTISFKSNQLYFSVQILIYSIAFFMLFMVEPIFDGMFEMFTIFCVFIGILCKYREVQHTPIFGTSIQQN</sequence>
<feature type="transmembrane region" description="Helical" evidence="1">
    <location>
        <begin position="318"/>
        <end position="336"/>
    </location>
</feature>